<dbReference type="AlphaFoldDB" id="A0A382M2D8"/>
<name>A0A382M2D8_9ZZZZ</name>
<sequence length="179" mass="20968">MKIIKLILITILLLPNNCFSQSLFGKVFGAKDYDECILLRIDSNTNAVAAKLIQKSCRNKFPKTSIPIKKEDKPQKIPDHIVRENSKMRGQLFFNDTNESDDEIHVTLINKAQGWWIKTVTIEIKFNEDGQDETIELTSSTVYCRYQEKCKFDFYPGIRWGIRKNYKSWWVVKLMGKRI</sequence>
<evidence type="ECO:0000313" key="1">
    <source>
        <dbReference type="EMBL" id="SVC42940.1"/>
    </source>
</evidence>
<dbReference type="EMBL" id="UINC01090733">
    <property type="protein sequence ID" value="SVC42940.1"/>
    <property type="molecule type" value="Genomic_DNA"/>
</dbReference>
<reference evidence="1" key="1">
    <citation type="submission" date="2018-05" db="EMBL/GenBank/DDBJ databases">
        <authorList>
            <person name="Lanie J.A."/>
            <person name="Ng W.-L."/>
            <person name="Kazmierczak K.M."/>
            <person name="Andrzejewski T.M."/>
            <person name="Davidsen T.M."/>
            <person name="Wayne K.J."/>
            <person name="Tettelin H."/>
            <person name="Glass J.I."/>
            <person name="Rusch D."/>
            <person name="Podicherti R."/>
            <person name="Tsui H.-C.T."/>
            <person name="Winkler M.E."/>
        </authorList>
    </citation>
    <scope>NUCLEOTIDE SEQUENCE</scope>
</reference>
<accession>A0A382M2D8</accession>
<feature type="non-terminal residue" evidence="1">
    <location>
        <position position="179"/>
    </location>
</feature>
<gene>
    <name evidence="1" type="ORF">METZ01_LOCUS295794</name>
</gene>
<organism evidence="1">
    <name type="scientific">marine metagenome</name>
    <dbReference type="NCBI Taxonomy" id="408172"/>
    <lineage>
        <taxon>unclassified sequences</taxon>
        <taxon>metagenomes</taxon>
        <taxon>ecological metagenomes</taxon>
    </lineage>
</organism>
<protein>
    <submittedName>
        <fullName evidence="1">Uncharacterized protein</fullName>
    </submittedName>
</protein>
<proteinExistence type="predicted"/>